<accession>A0AAV2DZ21</accession>
<evidence type="ECO:0000313" key="2">
    <source>
        <dbReference type="EMBL" id="CAL1378916.1"/>
    </source>
</evidence>
<name>A0AAV2DZ21_9ROSI</name>
<dbReference type="AlphaFoldDB" id="A0AAV2DZ21"/>
<gene>
    <name evidence="2" type="ORF">LTRI10_LOCUS20465</name>
</gene>
<protein>
    <recommendedName>
        <fullName evidence="4">PAR1 protein</fullName>
    </recommendedName>
</protein>
<dbReference type="EMBL" id="OZ034816">
    <property type="protein sequence ID" value="CAL1378916.1"/>
    <property type="molecule type" value="Genomic_DNA"/>
</dbReference>
<feature type="chain" id="PRO_5043595382" description="PAR1 protein" evidence="1">
    <location>
        <begin position="24"/>
        <end position="181"/>
    </location>
</feature>
<organism evidence="2 3">
    <name type="scientific">Linum trigynum</name>
    <dbReference type="NCBI Taxonomy" id="586398"/>
    <lineage>
        <taxon>Eukaryota</taxon>
        <taxon>Viridiplantae</taxon>
        <taxon>Streptophyta</taxon>
        <taxon>Embryophyta</taxon>
        <taxon>Tracheophyta</taxon>
        <taxon>Spermatophyta</taxon>
        <taxon>Magnoliopsida</taxon>
        <taxon>eudicotyledons</taxon>
        <taxon>Gunneridae</taxon>
        <taxon>Pentapetalae</taxon>
        <taxon>rosids</taxon>
        <taxon>fabids</taxon>
        <taxon>Malpighiales</taxon>
        <taxon>Linaceae</taxon>
        <taxon>Linum</taxon>
    </lineage>
</organism>
<dbReference type="InterPro" id="IPR009489">
    <property type="entry name" value="PAR1"/>
</dbReference>
<dbReference type="Proteomes" id="UP001497516">
    <property type="component" value="Chromosome 3"/>
</dbReference>
<evidence type="ECO:0008006" key="4">
    <source>
        <dbReference type="Google" id="ProtNLM"/>
    </source>
</evidence>
<proteinExistence type="predicted"/>
<feature type="signal peptide" evidence="1">
    <location>
        <begin position="1"/>
        <end position="23"/>
    </location>
</feature>
<dbReference type="PANTHER" id="PTHR33649">
    <property type="entry name" value="PAR1 PROTEIN"/>
    <property type="match status" value="1"/>
</dbReference>
<reference evidence="2 3" key="1">
    <citation type="submission" date="2024-04" db="EMBL/GenBank/DDBJ databases">
        <authorList>
            <person name="Fracassetti M."/>
        </authorList>
    </citation>
    <scope>NUCLEOTIDE SEQUENCE [LARGE SCALE GENOMIC DNA]</scope>
</reference>
<dbReference type="PANTHER" id="PTHR33649:SF4">
    <property type="entry name" value="PAR1 PROTEIN"/>
    <property type="match status" value="1"/>
</dbReference>
<evidence type="ECO:0000313" key="3">
    <source>
        <dbReference type="Proteomes" id="UP001497516"/>
    </source>
</evidence>
<keyword evidence="3" id="KW-1185">Reference proteome</keyword>
<dbReference type="Pfam" id="PF06521">
    <property type="entry name" value="PAR1"/>
    <property type="match status" value="1"/>
</dbReference>
<sequence>MAASLKFPVLLFLSSLFLHASLASEIVCEDLGKEVCAFAISTSGKRCLLETYAAAGGEVEMQCRTSEIMVERMPGHIETDDCVNACGVDRTSAGISSDSLLEPNFTAKLCSPDCYSNCPNIVDLYFNLAAGEGAFLPEICKESRNNPHRSMIQLMSSGSVAVAPSTAEDLTAAAAEAPSPM</sequence>
<keyword evidence="1" id="KW-0732">Signal</keyword>
<evidence type="ECO:0000256" key="1">
    <source>
        <dbReference type="SAM" id="SignalP"/>
    </source>
</evidence>